<dbReference type="InterPro" id="IPR050282">
    <property type="entry name" value="Cycloisomerase_2"/>
</dbReference>
<dbReference type="AlphaFoldDB" id="A0A6A5TLM7"/>
<keyword evidence="3" id="KW-1185">Reference proteome</keyword>
<accession>A0A6A5TLM7</accession>
<dbReference type="Proteomes" id="UP000800035">
    <property type="component" value="Unassembled WGS sequence"/>
</dbReference>
<keyword evidence="2" id="KW-0413">Isomerase</keyword>
<dbReference type="EMBL" id="ML977009">
    <property type="protein sequence ID" value="KAF1952612.1"/>
    <property type="molecule type" value="Genomic_DNA"/>
</dbReference>
<dbReference type="Gene3D" id="2.130.10.10">
    <property type="entry name" value="YVTN repeat-like/Quinoprotein amine dehydrogenase"/>
    <property type="match status" value="1"/>
</dbReference>
<dbReference type="OrthoDB" id="9972196at2759"/>
<dbReference type="PANTHER" id="PTHR30344:SF1">
    <property type="entry name" value="6-PHOSPHOGLUCONOLACTONASE"/>
    <property type="match status" value="1"/>
</dbReference>
<evidence type="ECO:0000313" key="2">
    <source>
        <dbReference type="EMBL" id="KAF1952612.1"/>
    </source>
</evidence>
<protein>
    <submittedName>
        <fullName evidence="2">Putative isomerase YbhE</fullName>
    </submittedName>
</protein>
<dbReference type="Pfam" id="PF10282">
    <property type="entry name" value="Lactonase"/>
    <property type="match status" value="1"/>
</dbReference>
<sequence length="339" mass="36252">MGPQPTWLDLTLYKKGIVVALDEAWATADKAGLYSLKKSANGSFDVNNFASIIGGPVSTQFYNKDTAVAIAHYGGGAVSTYKVSKDGAFTELQKIPYGPEGHGPGAGQTSSHVHHAILDPTKQYLLFPDLGLDSVHVFCIDPTTGKLTAHDDIKAAPGSGPRHGAFWKSGGNTYFFLVQELNNKIVSFKVDYLPNGGLGFTQVDEQSTYGDKNSTFGAAAEIQISPDNKFVLASNRNVTLENIPNPDSSNSTKVPSDSIVTFAPQADGKLKFVQLAPSGGKFPRHFSLNKDGSLVAVGNQLSFSVDIWARDVKTGLLKERVASAFDLPALPNNVLFVDE</sequence>
<evidence type="ECO:0000256" key="1">
    <source>
        <dbReference type="ARBA" id="ARBA00005564"/>
    </source>
</evidence>
<dbReference type="InterPro" id="IPR011045">
    <property type="entry name" value="N2O_reductase_N"/>
</dbReference>
<dbReference type="SUPFAM" id="SSF50974">
    <property type="entry name" value="Nitrous oxide reductase, N-terminal domain"/>
    <property type="match status" value="1"/>
</dbReference>
<proteinExistence type="inferred from homology"/>
<dbReference type="PANTHER" id="PTHR30344">
    <property type="entry name" value="6-PHOSPHOGLUCONOLACTONASE-RELATED"/>
    <property type="match status" value="1"/>
</dbReference>
<dbReference type="InterPro" id="IPR019405">
    <property type="entry name" value="Lactonase_7-beta_prop"/>
</dbReference>
<reference evidence="2" key="1">
    <citation type="journal article" date="2020" name="Stud. Mycol.">
        <title>101 Dothideomycetes genomes: a test case for predicting lifestyles and emergence of pathogens.</title>
        <authorList>
            <person name="Haridas S."/>
            <person name="Albert R."/>
            <person name="Binder M."/>
            <person name="Bloem J."/>
            <person name="Labutti K."/>
            <person name="Salamov A."/>
            <person name="Andreopoulos B."/>
            <person name="Baker S."/>
            <person name="Barry K."/>
            <person name="Bills G."/>
            <person name="Bluhm B."/>
            <person name="Cannon C."/>
            <person name="Castanera R."/>
            <person name="Culley D."/>
            <person name="Daum C."/>
            <person name="Ezra D."/>
            <person name="Gonzalez J."/>
            <person name="Henrissat B."/>
            <person name="Kuo A."/>
            <person name="Liang C."/>
            <person name="Lipzen A."/>
            <person name="Lutzoni F."/>
            <person name="Magnuson J."/>
            <person name="Mondo S."/>
            <person name="Nolan M."/>
            <person name="Ohm R."/>
            <person name="Pangilinan J."/>
            <person name="Park H.-J."/>
            <person name="Ramirez L."/>
            <person name="Alfaro M."/>
            <person name="Sun H."/>
            <person name="Tritt A."/>
            <person name="Yoshinaga Y."/>
            <person name="Zwiers L.-H."/>
            <person name="Turgeon B."/>
            <person name="Goodwin S."/>
            <person name="Spatafora J."/>
            <person name="Crous P."/>
            <person name="Grigoriev I."/>
        </authorList>
    </citation>
    <scope>NUCLEOTIDE SEQUENCE</scope>
    <source>
        <strain evidence="2">CBS 675.92</strain>
    </source>
</reference>
<dbReference type="GO" id="GO:0016853">
    <property type="term" value="F:isomerase activity"/>
    <property type="evidence" value="ECO:0007669"/>
    <property type="project" value="UniProtKB-KW"/>
</dbReference>
<dbReference type="InterPro" id="IPR015943">
    <property type="entry name" value="WD40/YVTN_repeat-like_dom_sf"/>
</dbReference>
<name>A0A6A5TLM7_9PLEO</name>
<evidence type="ECO:0000313" key="3">
    <source>
        <dbReference type="Proteomes" id="UP000800035"/>
    </source>
</evidence>
<organism evidence="2 3">
    <name type="scientific">Byssothecium circinans</name>
    <dbReference type="NCBI Taxonomy" id="147558"/>
    <lineage>
        <taxon>Eukaryota</taxon>
        <taxon>Fungi</taxon>
        <taxon>Dikarya</taxon>
        <taxon>Ascomycota</taxon>
        <taxon>Pezizomycotina</taxon>
        <taxon>Dothideomycetes</taxon>
        <taxon>Pleosporomycetidae</taxon>
        <taxon>Pleosporales</taxon>
        <taxon>Massarineae</taxon>
        <taxon>Massarinaceae</taxon>
        <taxon>Byssothecium</taxon>
    </lineage>
</organism>
<gene>
    <name evidence="2" type="ORF">CC80DRAFT_421887</name>
</gene>
<comment type="similarity">
    <text evidence="1">Belongs to the cycloisomerase 2 family.</text>
</comment>
<dbReference type="GO" id="GO:0017057">
    <property type="term" value="F:6-phosphogluconolactonase activity"/>
    <property type="evidence" value="ECO:0007669"/>
    <property type="project" value="TreeGrafter"/>
</dbReference>